<evidence type="ECO:0000259" key="15">
    <source>
        <dbReference type="PROSITE" id="PS51083"/>
    </source>
</evidence>
<dbReference type="OrthoDB" id="272357at2759"/>
<feature type="compositionally biased region" description="Polar residues" evidence="14">
    <location>
        <begin position="221"/>
        <end position="242"/>
    </location>
</feature>
<dbReference type="PANTHER" id="PTHR13483:SF11">
    <property type="entry name" value="ZINC FINGER HIT DOMAIN-CONTAINING PROTEIN 3"/>
    <property type="match status" value="1"/>
</dbReference>
<evidence type="ECO:0000256" key="4">
    <source>
        <dbReference type="ARBA" id="ARBA00022723"/>
    </source>
</evidence>
<keyword evidence="6" id="KW-0862">Zinc</keyword>
<evidence type="ECO:0000256" key="12">
    <source>
        <dbReference type="ARBA" id="ARBA00077531"/>
    </source>
</evidence>
<dbReference type="CDD" id="cd23023">
    <property type="entry name" value="zf-HIT_BCD1"/>
    <property type="match status" value="1"/>
</dbReference>
<dbReference type="STRING" id="1073089.A0A1L9RRD0"/>
<keyword evidence="2" id="KW-0690">Ribosome biogenesis</keyword>
<dbReference type="PANTHER" id="PTHR13483">
    <property type="entry name" value="BOX C_D SNORNA PROTEIN 1-RELATED"/>
    <property type="match status" value="1"/>
</dbReference>
<reference evidence="17" key="1">
    <citation type="journal article" date="2017" name="Genome Biol.">
        <title>Comparative genomics reveals high biological diversity and specific adaptations in the industrially and medically important fungal genus Aspergillus.</title>
        <authorList>
            <person name="de Vries R.P."/>
            <person name="Riley R."/>
            <person name="Wiebenga A."/>
            <person name="Aguilar-Osorio G."/>
            <person name="Amillis S."/>
            <person name="Uchima C.A."/>
            <person name="Anderluh G."/>
            <person name="Asadollahi M."/>
            <person name="Askin M."/>
            <person name="Barry K."/>
            <person name="Battaglia E."/>
            <person name="Bayram O."/>
            <person name="Benocci T."/>
            <person name="Braus-Stromeyer S.A."/>
            <person name="Caldana C."/>
            <person name="Canovas D."/>
            <person name="Cerqueira G.C."/>
            <person name="Chen F."/>
            <person name="Chen W."/>
            <person name="Choi C."/>
            <person name="Clum A."/>
            <person name="Dos Santos R.A."/>
            <person name="Damasio A.R."/>
            <person name="Diallinas G."/>
            <person name="Emri T."/>
            <person name="Fekete E."/>
            <person name="Flipphi M."/>
            <person name="Freyberg S."/>
            <person name="Gallo A."/>
            <person name="Gournas C."/>
            <person name="Habgood R."/>
            <person name="Hainaut M."/>
            <person name="Harispe M.L."/>
            <person name="Henrissat B."/>
            <person name="Hilden K.S."/>
            <person name="Hope R."/>
            <person name="Hossain A."/>
            <person name="Karabika E."/>
            <person name="Karaffa L."/>
            <person name="Karanyi Z."/>
            <person name="Krasevec N."/>
            <person name="Kuo A."/>
            <person name="Kusch H."/>
            <person name="LaButti K."/>
            <person name="Lagendijk E.L."/>
            <person name="Lapidus A."/>
            <person name="Levasseur A."/>
            <person name="Lindquist E."/>
            <person name="Lipzen A."/>
            <person name="Logrieco A.F."/>
            <person name="MacCabe A."/>
            <person name="Maekelae M.R."/>
            <person name="Malavazi I."/>
            <person name="Melin P."/>
            <person name="Meyer V."/>
            <person name="Mielnichuk N."/>
            <person name="Miskei M."/>
            <person name="Molnar A.P."/>
            <person name="Mule G."/>
            <person name="Ngan C.Y."/>
            <person name="Orejas M."/>
            <person name="Orosz E."/>
            <person name="Ouedraogo J.P."/>
            <person name="Overkamp K.M."/>
            <person name="Park H.-S."/>
            <person name="Perrone G."/>
            <person name="Piumi F."/>
            <person name="Punt P.J."/>
            <person name="Ram A.F."/>
            <person name="Ramon A."/>
            <person name="Rauscher S."/>
            <person name="Record E."/>
            <person name="Riano-Pachon D.M."/>
            <person name="Robert V."/>
            <person name="Roehrig J."/>
            <person name="Ruller R."/>
            <person name="Salamov A."/>
            <person name="Salih N.S."/>
            <person name="Samson R.A."/>
            <person name="Sandor E."/>
            <person name="Sanguinetti M."/>
            <person name="Schuetze T."/>
            <person name="Sepcic K."/>
            <person name="Shelest E."/>
            <person name="Sherlock G."/>
            <person name="Sophianopoulou V."/>
            <person name="Squina F.M."/>
            <person name="Sun H."/>
            <person name="Susca A."/>
            <person name="Todd R.B."/>
            <person name="Tsang A."/>
            <person name="Unkles S.E."/>
            <person name="van de Wiele N."/>
            <person name="van Rossen-Uffink D."/>
            <person name="Oliveira J.V."/>
            <person name="Vesth T.C."/>
            <person name="Visser J."/>
            <person name="Yu J.-H."/>
            <person name="Zhou M."/>
            <person name="Andersen M.R."/>
            <person name="Archer D.B."/>
            <person name="Baker S.E."/>
            <person name="Benoit I."/>
            <person name="Brakhage A.A."/>
            <person name="Braus G.H."/>
            <person name="Fischer R."/>
            <person name="Frisvad J.C."/>
            <person name="Goldman G.H."/>
            <person name="Houbraken J."/>
            <person name="Oakley B."/>
            <person name="Pocsi I."/>
            <person name="Scazzocchio C."/>
            <person name="Seiboth B."/>
            <person name="vanKuyk P.A."/>
            <person name="Wortman J."/>
            <person name="Dyer P.S."/>
            <person name="Grigoriev I.V."/>
        </authorList>
    </citation>
    <scope>NUCLEOTIDE SEQUENCE [LARGE SCALE GENOMIC DNA]</scope>
    <source>
        <strain evidence="17">DTO 134E9</strain>
    </source>
</reference>
<dbReference type="Pfam" id="PF04438">
    <property type="entry name" value="zf-HIT"/>
    <property type="match status" value="1"/>
</dbReference>
<dbReference type="AlphaFoldDB" id="A0A1L9RRD0"/>
<dbReference type="Pfam" id="PF25790">
    <property type="entry name" value="BCD1"/>
    <property type="match status" value="1"/>
</dbReference>
<evidence type="ECO:0000256" key="9">
    <source>
        <dbReference type="ARBA" id="ARBA00049654"/>
    </source>
</evidence>
<dbReference type="GO" id="GO:0000492">
    <property type="term" value="P:box C/D snoRNP assembly"/>
    <property type="evidence" value="ECO:0007669"/>
    <property type="project" value="TreeGrafter"/>
</dbReference>
<evidence type="ECO:0000256" key="10">
    <source>
        <dbReference type="ARBA" id="ARBA00061949"/>
    </source>
</evidence>
<evidence type="ECO:0000256" key="5">
    <source>
        <dbReference type="ARBA" id="ARBA00022771"/>
    </source>
</evidence>
<feature type="region of interest" description="Disordered" evidence="14">
    <location>
        <begin position="197"/>
        <end position="268"/>
    </location>
</feature>
<gene>
    <name evidence="16" type="ORF">ASPWEDRAFT_453306</name>
</gene>
<accession>A0A1L9RRD0</accession>
<evidence type="ECO:0000256" key="1">
    <source>
        <dbReference type="ARBA" id="ARBA00022499"/>
    </source>
</evidence>
<sequence>MSDNPEDTLLSDLCTICHVNAPKYRCPRCSTRTCSLPCSRRHKLWSQCSGVRDPAAYLKRNELATPSAFDRDFNFITGIERRIERADRDAENRGVPLDHGAQEGDGEDGPGSKKRKRPQEGFVRGEAGFLRGAENGGVTVIRAPKGMTRNKLNSSRWHPKQKCLNWAVEWITADGAKTMRNCLESCSIANAYDRFTPLPKPGKTSQDQDQQRQPPNDDSPGQNKPTQQEAQSSEQPVISSDQQPEEAAIAPKQPEQAAQPSVPPSQTSHRDLYFYLHRPRTSTKQPVLVPLLPTATLGDSLRKRTVLEFPSIYALPESPETLRAIQEQPRFILEETYLAEHPDEELELVKTITTETDNEVNEGNLPGVDLGQVDENKVLEVLKQDLFEPVSETPTQ</sequence>
<evidence type="ECO:0000256" key="7">
    <source>
        <dbReference type="ARBA" id="ARBA00022843"/>
    </source>
</evidence>
<proteinExistence type="inferred from homology"/>
<evidence type="ECO:0000313" key="16">
    <source>
        <dbReference type="EMBL" id="OJJ37433.1"/>
    </source>
</evidence>
<keyword evidence="3" id="KW-0597">Phosphoprotein</keyword>
<dbReference type="GO" id="GO:0048254">
    <property type="term" value="P:snoRNA localization"/>
    <property type="evidence" value="ECO:0007669"/>
    <property type="project" value="TreeGrafter"/>
</dbReference>
<dbReference type="GO" id="GO:0008270">
    <property type="term" value="F:zinc ion binding"/>
    <property type="evidence" value="ECO:0007669"/>
    <property type="project" value="UniProtKB-UniRule"/>
</dbReference>
<evidence type="ECO:0000256" key="8">
    <source>
        <dbReference type="ARBA" id="ARBA00049598"/>
    </source>
</evidence>
<dbReference type="FunFam" id="3.30.60.190:FF:000001">
    <property type="entry name" value="box C/D snoRNA protein 1"/>
    <property type="match status" value="1"/>
</dbReference>
<keyword evidence="7" id="KW-0832">Ubl conjugation</keyword>
<dbReference type="Gene3D" id="3.30.60.190">
    <property type="match status" value="1"/>
</dbReference>
<dbReference type="PROSITE" id="PS51083">
    <property type="entry name" value="ZF_HIT"/>
    <property type="match status" value="1"/>
</dbReference>
<dbReference type="VEuPathDB" id="FungiDB:ASPWEDRAFT_453306"/>
<evidence type="ECO:0000313" key="17">
    <source>
        <dbReference type="Proteomes" id="UP000184383"/>
    </source>
</evidence>
<dbReference type="GO" id="GO:0070761">
    <property type="term" value="C:pre-snoRNP complex"/>
    <property type="evidence" value="ECO:0007669"/>
    <property type="project" value="TreeGrafter"/>
</dbReference>
<dbReference type="InterPro" id="IPR057721">
    <property type="entry name" value="BCD1_alpha/beta"/>
</dbReference>
<organism evidence="16 17">
    <name type="scientific">Aspergillus wentii DTO 134E9</name>
    <dbReference type="NCBI Taxonomy" id="1073089"/>
    <lineage>
        <taxon>Eukaryota</taxon>
        <taxon>Fungi</taxon>
        <taxon>Dikarya</taxon>
        <taxon>Ascomycota</taxon>
        <taxon>Pezizomycotina</taxon>
        <taxon>Eurotiomycetes</taxon>
        <taxon>Eurotiomycetidae</taxon>
        <taxon>Eurotiales</taxon>
        <taxon>Aspergillaceae</taxon>
        <taxon>Aspergillus</taxon>
        <taxon>Aspergillus subgen. Cremei</taxon>
    </lineage>
</organism>
<evidence type="ECO:0000256" key="14">
    <source>
        <dbReference type="SAM" id="MobiDB-lite"/>
    </source>
</evidence>
<dbReference type="InterPro" id="IPR007529">
    <property type="entry name" value="Znf_HIT"/>
</dbReference>
<dbReference type="GO" id="GO:0005634">
    <property type="term" value="C:nucleus"/>
    <property type="evidence" value="ECO:0007669"/>
    <property type="project" value="TreeGrafter"/>
</dbReference>
<protein>
    <recommendedName>
        <fullName evidence="11">Box C/D snoRNA protein 1</fullName>
    </recommendedName>
    <alternativeName>
        <fullName evidence="12">Zinc finger HIT domain-containing protein 6</fullName>
    </alternativeName>
</protein>
<feature type="region of interest" description="Disordered" evidence="14">
    <location>
        <begin position="87"/>
        <end position="129"/>
    </location>
</feature>
<dbReference type="SUPFAM" id="SSF144232">
    <property type="entry name" value="HIT/MYND zinc finger-like"/>
    <property type="match status" value="1"/>
</dbReference>
<dbReference type="Proteomes" id="UP000184383">
    <property type="component" value="Unassembled WGS sequence"/>
</dbReference>
<evidence type="ECO:0000256" key="2">
    <source>
        <dbReference type="ARBA" id="ARBA00022517"/>
    </source>
</evidence>
<name>A0A1L9RRD0_ASPWE</name>
<comment type="similarity">
    <text evidence="9">Belongs to the BCD1 family.</text>
</comment>
<feature type="compositionally biased region" description="Polar residues" evidence="14">
    <location>
        <begin position="256"/>
        <end position="267"/>
    </location>
</feature>
<evidence type="ECO:0000256" key="13">
    <source>
        <dbReference type="PROSITE-ProRule" id="PRU00453"/>
    </source>
</evidence>
<keyword evidence="17" id="KW-1185">Reference proteome</keyword>
<dbReference type="GeneID" id="63752358"/>
<keyword evidence="1" id="KW-1017">Isopeptide bond</keyword>
<comment type="function">
    <text evidence="8">Required for box C/D snoRNAs accumulation involved in snoRNA processing, snoRNA transport to the nucleolus and ribosome biogenesis.</text>
</comment>
<dbReference type="GO" id="GO:0000463">
    <property type="term" value="P:maturation of LSU-rRNA from tricistronic rRNA transcript (SSU-rRNA, 5.8S rRNA, LSU-rRNA)"/>
    <property type="evidence" value="ECO:0007669"/>
    <property type="project" value="TreeGrafter"/>
</dbReference>
<feature type="compositionally biased region" description="Low complexity" evidence="14">
    <location>
        <begin position="207"/>
        <end position="220"/>
    </location>
</feature>
<evidence type="ECO:0000256" key="3">
    <source>
        <dbReference type="ARBA" id="ARBA00022553"/>
    </source>
</evidence>
<evidence type="ECO:0000256" key="6">
    <source>
        <dbReference type="ARBA" id="ARBA00022833"/>
    </source>
</evidence>
<keyword evidence="5 13" id="KW-0863">Zinc-finger</keyword>
<evidence type="ECO:0000256" key="11">
    <source>
        <dbReference type="ARBA" id="ARBA00068630"/>
    </source>
</evidence>
<dbReference type="EMBL" id="KV878211">
    <property type="protein sequence ID" value="OJJ37433.1"/>
    <property type="molecule type" value="Genomic_DNA"/>
</dbReference>
<feature type="domain" description="HIT-type" evidence="15">
    <location>
        <begin position="14"/>
        <end position="48"/>
    </location>
</feature>
<dbReference type="InterPro" id="IPR051639">
    <property type="entry name" value="BCD1"/>
</dbReference>
<dbReference type="RefSeq" id="XP_040691109.1">
    <property type="nucleotide sequence ID" value="XM_040836510.1"/>
</dbReference>
<keyword evidence="4" id="KW-0479">Metal-binding</keyword>
<comment type="subunit">
    <text evidence="10">Interacts with FBL, SNU13, NOP58, NUFIP1, RUVBL1, RUVBL2 and TAF9. Interacts (via HIT-type zinc finger) with the RUVBL1/RUVBL2 complex in the presence of ADP.</text>
</comment>